<dbReference type="SUPFAM" id="SSF58038">
    <property type="entry name" value="SNARE fusion complex"/>
    <property type="match status" value="1"/>
</dbReference>
<evidence type="ECO:0000256" key="1">
    <source>
        <dbReference type="ARBA" id="ARBA00004394"/>
    </source>
</evidence>
<evidence type="ECO:0000256" key="3">
    <source>
        <dbReference type="ARBA" id="ARBA00022692"/>
    </source>
</evidence>
<keyword evidence="12" id="KW-1185">Reference proteome</keyword>
<dbReference type="PANTHER" id="PTHR12791">
    <property type="entry name" value="GOLGI SNARE BET1-RELATED"/>
    <property type="match status" value="1"/>
</dbReference>
<accession>A0ABQ8FEK2</accession>
<proteinExistence type="predicted"/>
<evidence type="ECO:0000256" key="9">
    <source>
        <dbReference type="SAM" id="Phobius"/>
    </source>
</evidence>
<keyword evidence="4" id="KW-0653">Protein transport</keyword>
<dbReference type="SMART" id="SM00397">
    <property type="entry name" value="t_SNARE"/>
    <property type="match status" value="1"/>
</dbReference>
<protein>
    <recommendedName>
        <fullName evidence="10">t-SNARE coiled-coil homology domain-containing protein</fullName>
    </recommendedName>
</protein>
<evidence type="ECO:0000256" key="4">
    <source>
        <dbReference type="ARBA" id="ARBA00022927"/>
    </source>
</evidence>
<keyword evidence="3 9" id="KW-0812">Transmembrane</keyword>
<evidence type="ECO:0000256" key="5">
    <source>
        <dbReference type="ARBA" id="ARBA00022989"/>
    </source>
</evidence>
<feature type="domain" description="T-SNARE coiled-coil homology" evidence="10">
    <location>
        <begin position="17"/>
        <end position="79"/>
    </location>
</feature>
<keyword evidence="5 9" id="KW-1133">Transmembrane helix</keyword>
<sequence>MSRRPYPVGYGGPAGASAYEEENDTHASALSAKIGALKQVSLDISDELAYQQNLMDDMHGDFEKTGGILGQTMRRLKIMARSQSGGWMWMMMLFVLLVILYIYWFRLK</sequence>
<keyword evidence="6" id="KW-0333">Golgi apparatus</keyword>
<dbReference type="Proteomes" id="UP001648503">
    <property type="component" value="Unassembled WGS sequence"/>
</dbReference>
<evidence type="ECO:0000313" key="11">
    <source>
        <dbReference type="EMBL" id="KAH6596969.1"/>
    </source>
</evidence>
<keyword evidence="7 9" id="KW-0472">Membrane</keyword>
<evidence type="ECO:0000256" key="2">
    <source>
        <dbReference type="ARBA" id="ARBA00022448"/>
    </source>
</evidence>
<gene>
    <name evidence="11" type="ORF">BASA50_004727</name>
</gene>
<evidence type="ECO:0000256" key="6">
    <source>
        <dbReference type="ARBA" id="ARBA00023034"/>
    </source>
</evidence>
<comment type="subcellular location">
    <subcellularLocation>
        <location evidence="8">Endomembrane system</location>
        <topology evidence="8">Single-pass type IV membrane protein</topology>
    </subcellularLocation>
    <subcellularLocation>
        <location evidence="1">Golgi apparatus membrane</location>
    </subcellularLocation>
</comment>
<dbReference type="EMBL" id="JAFCIX010000172">
    <property type="protein sequence ID" value="KAH6596969.1"/>
    <property type="molecule type" value="Genomic_DNA"/>
</dbReference>
<evidence type="ECO:0000259" key="10">
    <source>
        <dbReference type="PROSITE" id="PS50192"/>
    </source>
</evidence>
<evidence type="ECO:0000256" key="7">
    <source>
        <dbReference type="ARBA" id="ARBA00023136"/>
    </source>
</evidence>
<feature type="transmembrane region" description="Helical" evidence="9">
    <location>
        <begin position="84"/>
        <end position="104"/>
    </location>
</feature>
<dbReference type="Gene3D" id="1.20.5.110">
    <property type="match status" value="1"/>
</dbReference>
<organism evidence="11 12">
    <name type="scientific">Batrachochytrium salamandrivorans</name>
    <dbReference type="NCBI Taxonomy" id="1357716"/>
    <lineage>
        <taxon>Eukaryota</taxon>
        <taxon>Fungi</taxon>
        <taxon>Fungi incertae sedis</taxon>
        <taxon>Chytridiomycota</taxon>
        <taxon>Chytridiomycota incertae sedis</taxon>
        <taxon>Chytridiomycetes</taxon>
        <taxon>Rhizophydiales</taxon>
        <taxon>Rhizophydiales incertae sedis</taxon>
        <taxon>Batrachochytrium</taxon>
    </lineage>
</organism>
<dbReference type="PROSITE" id="PS50192">
    <property type="entry name" value="T_SNARE"/>
    <property type="match status" value="1"/>
</dbReference>
<evidence type="ECO:0000256" key="8">
    <source>
        <dbReference type="ARBA" id="ARBA00046280"/>
    </source>
</evidence>
<evidence type="ECO:0000313" key="12">
    <source>
        <dbReference type="Proteomes" id="UP001648503"/>
    </source>
</evidence>
<dbReference type="CDD" id="cd15853">
    <property type="entry name" value="SNARE_Bet1"/>
    <property type="match status" value="1"/>
</dbReference>
<comment type="caution">
    <text evidence="11">The sequence shown here is derived from an EMBL/GenBank/DDBJ whole genome shotgun (WGS) entry which is preliminary data.</text>
</comment>
<name>A0ABQ8FEK2_9FUNG</name>
<keyword evidence="2" id="KW-0813">Transport</keyword>
<dbReference type="InterPro" id="IPR039899">
    <property type="entry name" value="BET1_SNARE"/>
</dbReference>
<dbReference type="InterPro" id="IPR000727">
    <property type="entry name" value="T_SNARE_dom"/>
</dbReference>
<reference evidence="11 12" key="1">
    <citation type="submission" date="2021-02" db="EMBL/GenBank/DDBJ databases">
        <title>Variation within the Batrachochytrium salamandrivorans European outbreak.</title>
        <authorList>
            <person name="Kelly M."/>
            <person name="Pasmans F."/>
            <person name="Shea T.P."/>
            <person name="Munoz J.F."/>
            <person name="Carranza S."/>
            <person name="Cuomo C.A."/>
            <person name="Martel A."/>
        </authorList>
    </citation>
    <scope>NUCLEOTIDE SEQUENCE [LARGE SCALE GENOMIC DNA]</scope>
    <source>
        <strain evidence="11 12">AMFP18/2</strain>
    </source>
</reference>